<dbReference type="InParanoid" id="A0A1Y2BKV0"/>
<dbReference type="AlphaFoldDB" id="A0A1Y2BKV0"/>
<evidence type="ECO:0000313" key="2">
    <source>
        <dbReference type="EMBL" id="ORY35392.1"/>
    </source>
</evidence>
<keyword evidence="3" id="KW-1185">Reference proteome</keyword>
<name>A0A1Y2BKV0_9TREE</name>
<gene>
    <name evidence="2" type="ORF">BCR39DRAFT_509252</name>
</gene>
<comment type="caution">
    <text evidence="2">The sequence shown here is derived from an EMBL/GenBank/DDBJ whole genome shotgun (WGS) entry which is preliminary data.</text>
</comment>
<sequence length="173" mass="18527">MRPTPALVPALSFSHTFRPSTTSFCYTPTRPHQLGPTLFSAQQPNLLGLGIGLGRHQPNLLGLGLGRQQPNLLGSGIGLGRQQPNQLGLGLGLGRQQPNQLGSGVAQQSNTLPAAPPTDGLGFPVEGTWSSVEEEGWSSYGYGHVYGALPSTQYHTRPNSFPHNPLNIQRYRP</sequence>
<organism evidence="2 3">
    <name type="scientific">Naematelia encephala</name>
    <dbReference type="NCBI Taxonomy" id="71784"/>
    <lineage>
        <taxon>Eukaryota</taxon>
        <taxon>Fungi</taxon>
        <taxon>Dikarya</taxon>
        <taxon>Basidiomycota</taxon>
        <taxon>Agaricomycotina</taxon>
        <taxon>Tremellomycetes</taxon>
        <taxon>Tremellales</taxon>
        <taxon>Naemateliaceae</taxon>
        <taxon>Naematelia</taxon>
    </lineage>
</organism>
<evidence type="ECO:0000256" key="1">
    <source>
        <dbReference type="SAM" id="MobiDB-lite"/>
    </source>
</evidence>
<reference evidence="2 3" key="1">
    <citation type="submission" date="2016-07" db="EMBL/GenBank/DDBJ databases">
        <title>Pervasive Adenine N6-methylation of Active Genes in Fungi.</title>
        <authorList>
            <consortium name="DOE Joint Genome Institute"/>
            <person name="Mondo S.J."/>
            <person name="Dannebaum R.O."/>
            <person name="Kuo R.C."/>
            <person name="Labutti K."/>
            <person name="Haridas S."/>
            <person name="Kuo A."/>
            <person name="Salamov A."/>
            <person name="Ahrendt S.R."/>
            <person name="Lipzen A."/>
            <person name="Sullivan W."/>
            <person name="Andreopoulos W.B."/>
            <person name="Clum A."/>
            <person name="Lindquist E."/>
            <person name="Daum C."/>
            <person name="Ramamoorthy G.K."/>
            <person name="Gryganskyi A."/>
            <person name="Culley D."/>
            <person name="Magnuson J.K."/>
            <person name="James T.Y."/>
            <person name="O'Malley M.A."/>
            <person name="Stajich J.E."/>
            <person name="Spatafora J.W."/>
            <person name="Visel A."/>
            <person name="Grigoriev I.V."/>
        </authorList>
    </citation>
    <scope>NUCLEOTIDE SEQUENCE [LARGE SCALE GENOMIC DNA]</scope>
    <source>
        <strain evidence="2 3">68-887.2</strain>
    </source>
</reference>
<protein>
    <submittedName>
        <fullName evidence="2">Uncharacterized protein</fullName>
    </submittedName>
</protein>
<feature type="region of interest" description="Disordered" evidence="1">
    <location>
        <begin position="98"/>
        <end position="119"/>
    </location>
</feature>
<accession>A0A1Y2BKV0</accession>
<evidence type="ECO:0000313" key="3">
    <source>
        <dbReference type="Proteomes" id="UP000193986"/>
    </source>
</evidence>
<dbReference type="Proteomes" id="UP000193986">
    <property type="component" value="Unassembled WGS sequence"/>
</dbReference>
<dbReference type="EMBL" id="MCFC01000001">
    <property type="protein sequence ID" value="ORY35392.1"/>
    <property type="molecule type" value="Genomic_DNA"/>
</dbReference>
<proteinExistence type="predicted"/>